<sequence>MPSLSLFGTTPTAKFSHSRFLFQRLQQRDREISGSTQGFSIGGACRPTTAQELAISAKARGIPKQRKPQSRWQKRRRKPQPHLEDTLPSTLPSPTGPLPRLVAFDLDATVWFPEMYMLAGPPFKRSTRGKVFDCAEEEIRVYPGARAALQQLAEDDAFLETKVAYASRSNRTKWGLELLQLLPLREGRGLSLRQVANHSLIYPGCKKTHFQELRRDTGLAYTEMLFFDNERINVEVNPHFDNLKARSLLLEKEYFWLREHFLYFPRRESITAISLLG</sequence>
<proteinExistence type="predicted"/>
<evidence type="ECO:0000256" key="1">
    <source>
        <dbReference type="SAM" id="MobiDB-lite"/>
    </source>
</evidence>
<comment type="caution">
    <text evidence="2">The sequence shown here is derived from an EMBL/GenBank/DDBJ whole genome shotgun (WGS) entry which is preliminary data.</text>
</comment>
<name>A0AAE0L5C7_9CHLO</name>
<dbReference type="InterPro" id="IPR023214">
    <property type="entry name" value="HAD_sf"/>
</dbReference>
<keyword evidence="3" id="KW-1185">Reference proteome</keyword>
<dbReference type="PANTHER" id="PTHR17901">
    <property type="entry name" value="MAGNESIUM-DEPENDENT PHOSPHATASE 1 MDP1"/>
    <property type="match status" value="1"/>
</dbReference>
<organism evidence="2 3">
    <name type="scientific">Cymbomonas tetramitiformis</name>
    <dbReference type="NCBI Taxonomy" id="36881"/>
    <lineage>
        <taxon>Eukaryota</taxon>
        <taxon>Viridiplantae</taxon>
        <taxon>Chlorophyta</taxon>
        <taxon>Pyramimonadophyceae</taxon>
        <taxon>Pyramimonadales</taxon>
        <taxon>Pyramimonadaceae</taxon>
        <taxon>Cymbomonas</taxon>
    </lineage>
</organism>
<dbReference type="Gene3D" id="3.40.50.1000">
    <property type="entry name" value="HAD superfamily/HAD-like"/>
    <property type="match status" value="1"/>
</dbReference>
<feature type="region of interest" description="Disordered" evidence="1">
    <location>
        <begin position="59"/>
        <end position="94"/>
    </location>
</feature>
<dbReference type="NCBIfam" id="TIGR01685">
    <property type="entry name" value="MDP-1"/>
    <property type="match status" value="1"/>
</dbReference>
<evidence type="ECO:0008006" key="4">
    <source>
        <dbReference type="Google" id="ProtNLM"/>
    </source>
</evidence>
<dbReference type="InterPro" id="IPR036412">
    <property type="entry name" value="HAD-like_sf"/>
</dbReference>
<dbReference type="SUPFAM" id="SSF56784">
    <property type="entry name" value="HAD-like"/>
    <property type="match status" value="1"/>
</dbReference>
<dbReference type="AlphaFoldDB" id="A0AAE0L5C7"/>
<protein>
    <recommendedName>
        <fullName evidence="4">Magnesium-dependent phosphatase 1</fullName>
    </recommendedName>
</protein>
<dbReference type="Pfam" id="PF12689">
    <property type="entry name" value="Acid_PPase"/>
    <property type="match status" value="1"/>
</dbReference>
<evidence type="ECO:0000313" key="2">
    <source>
        <dbReference type="EMBL" id="KAK3272432.1"/>
    </source>
</evidence>
<accession>A0AAE0L5C7</accession>
<dbReference type="InterPro" id="IPR010036">
    <property type="entry name" value="MDP_1_eu_arc"/>
</dbReference>
<reference evidence="2 3" key="1">
    <citation type="journal article" date="2015" name="Genome Biol. Evol.">
        <title>Comparative Genomics of a Bacterivorous Green Alga Reveals Evolutionary Causalities and Consequences of Phago-Mixotrophic Mode of Nutrition.</title>
        <authorList>
            <person name="Burns J.A."/>
            <person name="Paasch A."/>
            <person name="Narechania A."/>
            <person name="Kim E."/>
        </authorList>
    </citation>
    <scope>NUCLEOTIDE SEQUENCE [LARGE SCALE GENOMIC DNA]</scope>
    <source>
        <strain evidence="2 3">PLY_AMNH</strain>
    </source>
</reference>
<dbReference type="SFLD" id="SFLDG01131">
    <property type="entry name" value="C1.5.2:_MDP_Like"/>
    <property type="match status" value="1"/>
</dbReference>
<dbReference type="Proteomes" id="UP001190700">
    <property type="component" value="Unassembled WGS sequence"/>
</dbReference>
<dbReference type="EMBL" id="LGRX02008970">
    <property type="protein sequence ID" value="KAK3272432.1"/>
    <property type="molecule type" value="Genomic_DNA"/>
</dbReference>
<dbReference type="GO" id="GO:0003993">
    <property type="term" value="F:acid phosphatase activity"/>
    <property type="evidence" value="ECO:0007669"/>
    <property type="project" value="TreeGrafter"/>
</dbReference>
<gene>
    <name evidence="2" type="ORF">CYMTET_19271</name>
</gene>
<dbReference type="PANTHER" id="PTHR17901:SF14">
    <property type="entry name" value="MAGNESIUM-DEPENDENT PHOSPHATASE 1"/>
    <property type="match status" value="1"/>
</dbReference>
<evidence type="ECO:0000313" key="3">
    <source>
        <dbReference type="Proteomes" id="UP001190700"/>
    </source>
</evidence>
<feature type="compositionally biased region" description="Basic residues" evidence="1">
    <location>
        <begin position="61"/>
        <end position="80"/>
    </location>
</feature>
<dbReference type="SFLD" id="SFLDG01129">
    <property type="entry name" value="C1.5:_HAD__Beta-PGM__Phosphata"/>
    <property type="match status" value="1"/>
</dbReference>
<dbReference type="SFLD" id="SFLDS00003">
    <property type="entry name" value="Haloacid_Dehalogenase"/>
    <property type="match status" value="1"/>
</dbReference>